<accession>A0A5R9BSD8</accession>
<keyword evidence="2" id="KW-0378">Hydrolase</keyword>
<evidence type="ECO:0000256" key="1">
    <source>
        <dbReference type="ARBA" id="ARBA00022722"/>
    </source>
</evidence>
<keyword evidence="1" id="KW-0540">Nuclease</keyword>
<evidence type="ECO:0000313" key="6">
    <source>
        <dbReference type="EMBL" id="TLQ03638.1"/>
    </source>
</evidence>
<evidence type="ECO:0000256" key="2">
    <source>
        <dbReference type="ARBA" id="ARBA00022801"/>
    </source>
</evidence>
<dbReference type="PANTHER" id="PTHR41286:SF1">
    <property type="entry name" value="HNH NUCLEASE YAJD-RELATED"/>
    <property type="match status" value="1"/>
</dbReference>
<dbReference type="CDD" id="cd00085">
    <property type="entry name" value="HNHc"/>
    <property type="match status" value="1"/>
</dbReference>
<keyword evidence="6" id="KW-0255">Endonuclease</keyword>
<dbReference type="InterPro" id="IPR003615">
    <property type="entry name" value="HNH_nuc"/>
</dbReference>
<organism evidence="6 7">
    <name type="scientific">Pediococcus stilesii</name>
    <dbReference type="NCBI Taxonomy" id="331679"/>
    <lineage>
        <taxon>Bacteria</taxon>
        <taxon>Bacillati</taxon>
        <taxon>Bacillota</taxon>
        <taxon>Bacilli</taxon>
        <taxon>Lactobacillales</taxon>
        <taxon>Lactobacillaceae</taxon>
        <taxon>Pediococcus</taxon>
    </lineage>
</organism>
<dbReference type="GO" id="GO:0016787">
    <property type="term" value="F:hydrolase activity"/>
    <property type="evidence" value="ECO:0007669"/>
    <property type="project" value="UniProtKB-KW"/>
</dbReference>
<dbReference type="OrthoDB" id="9811997at2"/>
<sequence length="166" mass="20112">MPRVRRCRQPNCHAMCLLPNHYCPQHIQHEAEYLARREQYQRSKQQQHRYNTQTRNRNETKQNQYAFYRTRQWVHLREQVLGRDNYVCQYCLVQRRVTPAKTVDHIIPIEYDYDLKTNVDNLAVICSSCHSLKTKWEQSYYGTGKGNELKNVQEINLIAEIIKRWN</sequence>
<proteinExistence type="inferred from homology"/>
<gene>
    <name evidence="6" type="ORF">FEZ51_08515</name>
</gene>
<dbReference type="Pfam" id="PF01844">
    <property type="entry name" value="HNH"/>
    <property type="match status" value="1"/>
</dbReference>
<dbReference type="Proteomes" id="UP000305541">
    <property type="component" value="Unassembled WGS sequence"/>
</dbReference>
<dbReference type="AlphaFoldDB" id="A0A5R9BSD8"/>
<dbReference type="EMBL" id="VBTH01000017">
    <property type="protein sequence ID" value="TLQ03638.1"/>
    <property type="molecule type" value="Genomic_DNA"/>
</dbReference>
<dbReference type="InterPro" id="IPR002711">
    <property type="entry name" value="HNH"/>
</dbReference>
<comment type="caution">
    <text evidence="6">The sequence shown here is derived from an EMBL/GenBank/DDBJ whole genome shotgun (WGS) entry which is preliminary data.</text>
</comment>
<dbReference type="GO" id="GO:0005829">
    <property type="term" value="C:cytosol"/>
    <property type="evidence" value="ECO:0007669"/>
    <property type="project" value="TreeGrafter"/>
</dbReference>
<dbReference type="Gene3D" id="1.10.30.50">
    <property type="match status" value="1"/>
</dbReference>
<dbReference type="SMART" id="SM00507">
    <property type="entry name" value="HNHc"/>
    <property type="match status" value="1"/>
</dbReference>
<feature type="domain" description="HNH nuclease" evidence="5">
    <location>
        <begin position="75"/>
        <end position="131"/>
    </location>
</feature>
<dbReference type="GO" id="GO:0008270">
    <property type="term" value="F:zinc ion binding"/>
    <property type="evidence" value="ECO:0007669"/>
    <property type="project" value="InterPro"/>
</dbReference>
<dbReference type="RefSeq" id="WP_138474744.1">
    <property type="nucleotide sequence ID" value="NZ_VBTH01000017.1"/>
</dbReference>
<reference evidence="6 7" key="1">
    <citation type="submission" date="2019-05" db="EMBL/GenBank/DDBJ databases">
        <title>The metagenome of a microbial culture collection derived from dairy environment covers the genomic content of the human microbiome.</title>
        <authorList>
            <person name="Roder T."/>
            <person name="Wuthrich D."/>
            <person name="Sattari Z."/>
            <person name="Von Ah U."/>
            <person name="Bar C."/>
            <person name="Ronchi F."/>
            <person name="Macpherson A.J."/>
            <person name="Ganal-Vonarburg S.C."/>
            <person name="Bruggmann R."/>
            <person name="Vergeres G."/>
        </authorList>
    </citation>
    <scope>NUCLEOTIDE SEQUENCE [LARGE SCALE GENOMIC DNA]</scope>
    <source>
        <strain evidence="6 7">FAM 18815</strain>
    </source>
</reference>
<dbReference type="GO" id="GO:0003676">
    <property type="term" value="F:nucleic acid binding"/>
    <property type="evidence" value="ECO:0007669"/>
    <property type="project" value="InterPro"/>
</dbReference>
<protein>
    <recommendedName>
        <fullName evidence="4">Putative HNH nuclease YajD</fullName>
    </recommendedName>
</protein>
<evidence type="ECO:0000259" key="5">
    <source>
        <dbReference type="SMART" id="SM00507"/>
    </source>
</evidence>
<name>A0A5R9BSD8_9LACO</name>
<evidence type="ECO:0000313" key="7">
    <source>
        <dbReference type="Proteomes" id="UP000305541"/>
    </source>
</evidence>
<evidence type="ECO:0000256" key="4">
    <source>
        <dbReference type="ARBA" id="ARBA00040194"/>
    </source>
</evidence>
<dbReference type="PANTHER" id="PTHR41286">
    <property type="entry name" value="HNH NUCLEASE YAJD-RELATED"/>
    <property type="match status" value="1"/>
</dbReference>
<comment type="similarity">
    <text evidence="3">Belongs to the HNH nuclease family.</text>
</comment>
<dbReference type="GO" id="GO:0004519">
    <property type="term" value="F:endonuclease activity"/>
    <property type="evidence" value="ECO:0007669"/>
    <property type="project" value="UniProtKB-KW"/>
</dbReference>
<evidence type="ECO:0000256" key="3">
    <source>
        <dbReference type="ARBA" id="ARBA00038412"/>
    </source>
</evidence>